<keyword evidence="2" id="KW-0677">Repeat</keyword>
<keyword evidence="2" id="KW-1133">Transmembrane helix</keyword>
<dbReference type="SMART" id="SM00028">
    <property type="entry name" value="TPR"/>
    <property type="match status" value="3"/>
</dbReference>
<keyword evidence="1 2" id="KW-0479">Metal-binding</keyword>
<dbReference type="InterPro" id="IPR011990">
    <property type="entry name" value="TPR-like_helical_dom_sf"/>
</dbReference>
<proteinExistence type="inferred from homology"/>
<dbReference type="GO" id="GO:0046890">
    <property type="term" value="P:regulation of lipid biosynthetic process"/>
    <property type="evidence" value="ECO:0007669"/>
    <property type="project" value="UniProtKB-UniRule"/>
</dbReference>
<keyword evidence="2" id="KW-0812">Transmembrane</keyword>
<accession>A0A0N0XJY7</accession>
<name>A0A0N0XJY7_9NEIS</name>
<evidence type="ECO:0000259" key="4">
    <source>
        <dbReference type="Pfam" id="PF18073"/>
    </source>
</evidence>
<dbReference type="GO" id="GO:0008653">
    <property type="term" value="P:lipopolysaccharide metabolic process"/>
    <property type="evidence" value="ECO:0007669"/>
    <property type="project" value="InterPro"/>
</dbReference>
<reference evidence="5 6" key="1">
    <citation type="submission" date="2015-07" db="EMBL/GenBank/DDBJ databases">
        <title>Draft genome sequence of the Amantichitinum ursilacus IGB-41, a new chitin-degrading bacterium.</title>
        <authorList>
            <person name="Kirstahler P."/>
            <person name="Guenther M."/>
            <person name="Grumaz C."/>
            <person name="Rupp S."/>
            <person name="Zibek S."/>
            <person name="Sohn K."/>
        </authorList>
    </citation>
    <scope>NUCLEOTIDE SEQUENCE [LARGE SCALE GENOMIC DNA]</scope>
    <source>
        <strain evidence="5 6">IGB-41</strain>
    </source>
</reference>
<dbReference type="Gene3D" id="1.25.40.10">
    <property type="entry name" value="Tetratricopeptide repeat domain"/>
    <property type="match status" value="2"/>
</dbReference>
<dbReference type="NCBIfam" id="NF008757">
    <property type="entry name" value="PRK11788.1-5"/>
    <property type="match status" value="1"/>
</dbReference>
<keyword evidence="2" id="KW-1003">Cell membrane</keyword>
<feature type="binding site" evidence="2">
    <location>
        <position position="370"/>
    </location>
    <ligand>
        <name>Fe cation</name>
        <dbReference type="ChEBI" id="CHEBI:24875"/>
    </ligand>
</feature>
<evidence type="ECO:0000313" key="6">
    <source>
        <dbReference type="Proteomes" id="UP000037939"/>
    </source>
</evidence>
<dbReference type="EMBL" id="LAQT01000009">
    <property type="protein sequence ID" value="KPC52740.1"/>
    <property type="molecule type" value="Genomic_DNA"/>
</dbReference>
<dbReference type="STRING" id="857265.WG78_12870"/>
<feature type="repeat" description="TPR" evidence="3">
    <location>
        <begin position="71"/>
        <end position="104"/>
    </location>
</feature>
<keyword evidence="2" id="KW-0472">Membrane</keyword>
<dbReference type="NCBIfam" id="NF008755">
    <property type="entry name" value="PRK11788.1-3"/>
    <property type="match status" value="1"/>
</dbReference>
<dbReference type="Pfam" id="PF13432">
    <property type="entry name" value="TPR_16"/>
    <property type="match status" value="1"/>
</dbReference>
<sequence length="391" mass="45137">MLDSQYWWLISLPAFFALGWMAARIDIKHVLSETRSLPAAYFKGLNYLLNGETNRAVDVYVEVARHHAETVELQFTLGHLFRRRGELERAIRMHQKLLARNELNDVQRQQAQFELAQDFMKAGLFDRAEALLTELQHTDNARLARTELLAVYQQEKAWRKAIEIAQQLRDDSHNYQHEIAQFHCELAEQAMSRSLPEEAHIELNAALSANRQCARARSLLGDLAMAAGDADEAIAQWLAIESQDPDYLALVARRLLTAWDAKGKTTEGTHLLLRLLSQYPELDVLDLTYERLMAQKGLEDAYQFVRERLRNHPTMPGLRRLLETHLLIAPDDQKPELEIIVKLLNDATREQSMYYCGSCGFKARQYFWHCPACAEWETFSPVRGQRSRTPH</sequence>
<feature type="binding site" evidence="2">
    <location>
        <position position="359"/>
    </location>
    <ligand>
        <name>Fe cation</name>
        <dbReference type="ChEBI" id="CHEBI:24875"/>
    </ligand>
</feature>
<dbReference type="Proteomes" id="UP000037939">
    <property type="component" value="Unassembled WGS sequence"/>
</dbReference>
<comment type="caution">
    <text evidence="5">The sequence shown here is derived from an EMBL/GenBank/DDBJ whole genome shotgun (WGS) entry which is preliminary data.</text>
</comment>
<dbReference type="InterPro" id="IPR019734">
    <property type="entry name" value="TPR_rpt"/>
</dbReference>
<dbReference type="SUPFAM" id="SSF48452">
    <property type="entry name" value="TPR-like"/>
    <property type="match status" value="2"/>
</dbReference>
<dbReference type="AlphaFoldDB" id="A0A0N0XJY7"/>
<dbReference type="PROSITE" id="PS50005">
    <property type="entry name" value="TPR"/>
    <property type="match status" value="1"/>
</dbReference>
<evidence type="ECO:0000256" key="2">
    <source>
        <dbReference type="HAMAP-Rule" id="MF_00994"/>
    </source>
</evidence>
<feature type="domain" description="LapB rubredoxin metal binding" evidence="4">
    <location>
        <begin position="354"/>
        <end position="381"/>
    </location>
</feature>
<comment type="similarity">
    <text evidence="2">Belongs to the LapB family.</text>
</comment>
<dbReference type="Pfam" id="PF18073">
    <property type="entry name" value="Zn_ribbon_LapB"/>
    <property type="match status" value="1"/>
</dbReference>
<evidence type="ECO:0000256" key="3">
    <source>
        <dbReference type="PROSITE-ProRule" id="PRU00339"/>
    </source>
</evidence>
<dbReference type="InterPro" id="IPR030865">
    <property type="entry name" value="LapB"/>
</dbReference>
<evidence type="ECO:0000256" key="1">
    <source>
        <dbReference type="ARBA" id="ARBA00022723"/>
    </source>
</evidence>
<dbReference type="RefSeq" id="WP_053938209.1">
    <property type="nucleotide sequence ID" value="NZ_LAQT01000009.1"/>
</dbReference>
<dbReference type="GO" id="GO:0005506">
    <property type="term" value="F:iron ion binding"/>
    <property type="evidence" value="ECO:0007669"/>
    <property type="project" value="UniProtKB-UniRule"/>
</dbReference>
<feature type="topological domain" description="Cytoplasmic" evidence="2">
    <location>
        <begin position="24"/>
        <end position="391"/>
    </location>
</feature>
<dbReference type="OrthoDB" id="507476at2"/>
<comment type="subcellular location">
    <subcellularLocation>
        <location evidence="2">Cell inner membrane</location>
        <topology evidence="2">Single-pass membrane protein</topology>
        <orientation evidence="2">Cytoplasmic side</orientation>
    </subcellularLocation>
</comment>
<gene>
    <name evidence="2" type="primary">lapB</name>
    <name evidence="5" type="ORF">WG78_12870</name>
</gene>
<keyword evidence="2" id="KW-0408">Iron</keyword>
<keyword evidence="2 3" id="KW-0802">TPR repeat</keyword>
<dbReference type="InterPro" id="IPR041166">
    <property type="entry name" value="Rubredoxin_2"/>
</dbReference>
<comment type="function">
    <text evidence="2">Modulates cellular lipopolysaccharide (LPS) levels by regulating LpxC, which is involved in lipid A biosynthesis. May act by modulating the proteolytic activity of FtsH towards LpxC. May also coordinate assembly of proteins involved in LPS synthesis at the plasma membrane.</text>
</comment>
<organism evidence="5 6">
    <name type="scientific">Amantichitinum ursilacus</name>
    <dbReference type="NCBI Taxonomy" id="857265"/>
    <lineage>
        <taxon>Bacteria</taxon>
        <taxon>Pseudomonadati</taxon>
        <taxon>Pseudomonadota</taxon>
        <taxon>Betaproteobacteria</taxon>
        <taxon>Neisseriales</taxon>
        <taxon>Chitinibacteraceae</taxon>
        <taxon>Amantichitinum</taxon>
    </lineage>
</organism>
<evidence type="ECO:0000313" key="5">
    <source>
        <dbReference type="EMBL" id="KPC52740.1"/>
    </source>
</evidence>
<dbReference type="HAMAP" id="MF_00994">
    <property type="entry name" value="LPS_assembly_LapB"/>
    <property type="match status" value="1"/>
</dbReference>
<keyword evidence="2" id="KW-0997">Cell inner membrane</keyword>
<dbReference type="PATRIC" id="fig|857265.3.peg.2651"/>
<keyword evidence="6" id="KW-1185">Reference proteome</keyword>
<protein>
    <recommendedName>
        <fullName evidence="2">Lipopolysaccharide assembly protein B</fullName>
    </recommendedName>
</protein>
<dbReference type="GO" id="GO:0009898">
    <property type="term" value="C:cytoplasmic side of plasma membrane"/>
    <property type="evidence" value="ECO:0007669"/>
    <property type="project" value="UniProtKB-UniRule"/>
</dbReference>
<feature type="binding site" evidence="2">
    <location>
        <position position="356"/>
    </location>
    <ligand>
        <name>Fe cation</name>
        <dbReference type="ChEBI" id="CHEBI:24875"/>
    </ligand>
</feature>
<feature type="binding site" evidence="2">
    <location>
        <position position="373"/>
    </location>
    <ligand>
        <name>Fe cation</name>
        <dbReference type="ChEBI" id="CHEBI:24875"/>
    </ligand>
</feature>